<feature type="non-terminal residue" evidence="2">
    <location>
        <position position="71"/>
    </location>
</feature>
<organism evidence="2">
    <name type="scientific">Arion vulgaris</name>
    <dbReference type="NCBI Taxonomy" id="1028688"/>
    <lineage>
        <taxon>Eukaryota</taxon>
        <taxon>Metazoa</taxon>
        <taxon>Spiralia</taxon>
        <taxon>Lophotrochozoa</taxon>
        <taxon>Mollusca</taxon>
        <taxon>Gastropoda</taxon>
        <taxon>Heterobranchia</taxon>
        <taxon>Euthyneura</taxon>
        <taxon>Panpulmonata</taxon>
        <taxon>Eupulmonata</taxon>
        <taxon>Stylommatophora</taxon>
        <taxon>Helicina</taxon>
        <taxon>Arionoidea</taxon>
        <taxon>Arionidae</taxon>
        <taxon>Arion</taxon>
    </lineage>
</organism>
<reference evidence="2" key="1">
    <citation type="submission" date="2014-12" db="EMBL/GenBank/DDBJ databases">
        <title>Insight into the proteome of Arion vulgaris.</title>
        <authorList>
            <person name="Aradska J."/>
            <person name="Bulat T."/>
            <person name="Smidak R."/>
            <person name="Sarate P."/>
            <person name="Gangsoo J."/>
            <person name="Sialana F."/>
            <person name="Bilban M."/>
            <person name="Lubec G."/>
        </authorList>
    </citation>
    <scope>NUCLEOTIDE SEQUENCE</scope>
    <source>
        <tissue evidence="2">Skin</tissue>
    </source>
</reference>
<gene>
    <name evidence="2" type="primary">ORF1154</name>
</gene>
<feature type="compositionally biased region" description="Basic and acidic residues" evidence="1">
    <location>
        <begin position="7"/>
        <end position="23"/>
    </location>
</feature>
<name>A0A0B6XVM7_9EUPU</name>
<protein>
    <submittedName>
        <fullName evidence="2">Uncharacterized protein</fullName>
    </submittedName>
</protein>
<feature type="non-terminal residue" evidence="2">
    <location>
        <position position="1"/>
    </location>
</feature>
<sequence length="71" mass="7844">KLLSEPPHGHQVKDHSSKRHSDDSIVYSKSKSSHLPSGDTVRRYKRRGDSFNVSKVNSVKSESKSGSAKGH</sequence>
<feature type="region of interest" description="Disordered" evidence="1">
    <location>
        <begin position="1"/>
        <end position="71"/>
    </location>
</feature>
<evidence type="ECO:0000313" key="2">
    <source>
        <dbReference type="EMBL" id="CEK47340.1"/>
    </source>
</evidence>
<feature type="compositionally biased region" description="Low complexity" evidence="1">
    <location>
        <begin position="50"/>
        <end position="71"/>
    </location>
</feature>
<accession>A0A0B6XVM7</accession>
<dbReference type="EMBL" id="HACG01000475">
    <property type="protein sequence ID" value="CEK47340.1"/>
    <property type="molecule type" value="Transcribed_RNA"/>
</dbReference>
<dbReference type="AlphaFoldDB" id="A0A0B6XVM7"/>
<evidence type="ECO:0000256" key="1">
    <source>
        <dbReference type="SAM" id="MobiDB-lite"/>
    </source>
</evidence>
<proteinExistence type="predicted"/>